<gene>
    <name evidence="3" type="ORF">BRAFLDRAFT_72010</name>
</gene>
<evidence type="ECO:0000313" key="3">
    <source>
        <dbReference type="EMBL" id="EEN69879.1"/>
    </source>
</evidence>
<accession>C3XPK8</accession>
<dbReference type="Pfam" id="PF03137">
    <property type="entry name" value="OATP"/>
    <property type="match status" value="1"/>
</dbReference>
<feature type="transmembrane region" description="Helical" evidence="2">
    <location>
        <begin position="141"/>
        <end position="162"/>
    </location>
</feature>
<organism evidence="3">
    <name type="scientific">Branchiostoma floridae</name>
    <name type="common">Florida lancelet</name>
    <name type="synonym">Amphioxus</name>
    <dbReference type="NCBI Taxonomy" id="7739"/>
    <lineage>
        <taxon>Eukaryota</taxon>
        <taxon>Metazoa</taxon>
        <taxon>Chordata</taxon>
        <taxon>Cephalochordata</taxon>
        <taxon>Leptocardii</taxon>
        <taxon>Amphioxiformes</taxon>
        <taxon>Branchiostomatidae</taxon>
        <taxon>Branchiostoma</taxon>
    </lineage>
</organism>
<proteinExistence type="predicted"/>
<dbReference type="PANTHER" id="PTHR11388:SF157">
    <property type="entry name" value="SOLUTE CARRIER ORGANIC ANION TRANSPORTER FAMILY MEMBER 2A1-LIKE"/>
    <property type="match status" value="1"/>
</dbReference>
<dbReference type="InParanoid" id="C3XPK8"/>
<sequence>MAREEDDTVECGVACYHPRWARRLANAKLFCVVWCLTIFTQSVAGVGLLTAVLSTIETRCYCTCRFDTVANEVSDDQVHSNIGIQYSSKLRVDIEHQRYYRFQLESKDLGMIASAADIGSALGLVWLSYYGGRPGVNRPKILGICMLIFTVGTFAFGLPHFMTPAYDVASGAAANGTQKTNKVRSYKLEMLHFQI</sequence>
<keyword evidence="2" id="KW-1133">Transmembrane helix</keyword>
<dbReference type="AlphaFoldDB" id="C3XPK8"/>
<dbReference type="SUPFAM" id="SSF103473">
    <property type="entry name" value="MFS general substrate transporter"/>
    <property type="match status" value="1"/>
</dbReference>
<dbReference type="InterPro" id="IPR036259">
    <property type="entry name" value="MFS_trans_sf"/>
</dbReference>
<dbReference type="GO" id="GO:0055085">
    <property type="term" value="P:transmembrane transport"/>
    <property type="evidence" value="ECO:0007669"/>
    <property type="project" value="InterPro"/>
</dbReference>
<dbReference type="EMBL" id="GG666451">
    <property type="protein sequence ID" value="EEN69879.1"/>
    <property type="molecule type" value="Genomic_DNA"/>
</dbReference>
<keyword evidence="2" id="KW-0472">Membrane</keyword>
<keyword evidence="2" id="KW-0812">Transmembrane</keyword>
<evidence type="ECO:0000256" key="1">
    <source>
        <dbReference type="ARBA" id="ARBA00023157"/>
    </source>
</evidence>
<keyword evidence="1" id="KW-1015">Disulfide bond</keyword>
<protein>
    <submittedName>
        <fullName evidence="3">Uncharacterized protein</fullName>
    </submittedName>
</protein>
<evidence type="ECO:0000256" key="2">
    <source>
        <dbReference type="SAM" id="Phobius"/>
    </source>
</evidence>
<feature type="transmembrane region" description="Helical" evidence="2">
    <location>
        <begin position="109"/>
        <end position="129"/>
    </location>
</feature>
<name>C3XPK8_BRAFL</name>
<dbReference type="GO" id="GO:0016020">
    <property type="term" value="C:membrane"/>
    <property type="evidence" value="ECO:0007669"/>
    <property type="project" value="InterPro"/>
</dbReference>
<dbReference type="InterPro" id="IPR004156">
    <property type="entry name" value="OATP"/>
</dbReference>
<dbReference type="PANTHER" id="PTHR11388">
    <property type="entry name" value="ORGANIC ANION TRANSPORTER"/>
    <property type="match status" value="1"/>
</dbReference>
<reference evidence="3" key="1">
    <citation type="journal article" date="2008" name="Nature">
        <title>The amphioxus genome and the evolution of the chordate karyotype.</title>
        <authorList>
            <consortium name="US DOE Joint Genome Institute (JGI-PGF)"/>
            <person name="Putnam N.H."/>
            <person name="Butts T."/>
            <person name="Ferrier D.E.K."/>
            <person name="Furlong R.F."/>
            <person name="Hellsten U."/>
            <person name="Kawashima T."/>
            <person name="Robinson-Rechavi M."/>
            <person name="Shoguchi E."/>
            <person name="Terry A."/>
            <person name="Yu J.-K."/>
            <person name="Benito-Gutierrez E.L."/>
            <person name="Dubchak I."/>
            <person name="Garcia-Fernandez J."/>
            <person name="Gibson-Brown J.J."/>
            <person name="Grigoriev I.V."/>
            <person name="Horton A.C."/>
            <person name="de Jong P.J."/>
            <person name="Jurka J."/>
            <person name="Kapitonov V.V."/>
            <person name="Kohara Y."/>
            <person name="Kuroki Y."/>
            <person name="Lindquist E."/>
            <person name="Lucas S."/>
            <person name="Osoegawa K."/>
            <person name="Pennacchio L.A."/>
            <person name="Salamov A.A."/>
            <person name="Satou Y."/>
            <person name="Sauka-Spengler T."/>
            <person name="Schmutz J."/>
            <person name="Shin-I T."/>
            <person name="Toyoda A."/>
            <person name="Bronner-Fraser M."/>
            <person name="Fujiyama A."/>
            <person name="Holland L.Z."/>
            <person name="Holland P.W.H."/>
            <person name="Satoh N."/>
            <person name="Rokhsar D.S."/>
        </authorList>
    </citation>
    <scope>NUCLEOTIDE SEQUENCE [LARGE SCALE GENOMIC DNA]</scope>
    <source>
        <strain evidence="3">S238N-H82</strain>
        <tissue evidence="3">Testes</tissue>
    </source>
</reference>
<feature type="transmembrane region" description="Helical" evidence="2">
    <location>
        <begin position="29"/>
        <end position="49"/>
    </location>
</feature>